<dbReference type="VEuPathDB" id="FungiDB:SPRG_15731"/>
<evidence type="ECO:0008006" key="6">
    <source>
        <dbReference type="Google" id="ProtNLM"/>
    </source>
</evidence>
<dbReference type="GeneID" id="24137430"/>
<organism evidence="4 5">
    <name type="scientific">Saprolegnia parasitica (strain CBS 223.65)</name>
    <dbReference type="NCBI Taxonomy" id="695850"/>
    <lineage>
        <taxon>Eukaryota</taxon>
        <taxon>Sar</taxon>
        <taxon>Stramenopiles</taxon>
        <taxon>Oomycota</taxon>
        <taxon>Saprolegniomycetes</taxon>
        <taxon>Saprolegniales</taxon>
        <taxon>Saprolegniaceae</taxon>
        <taxon>Saprolegnia</taxon>
    </lineage>
</organism>
<dbReference type="GO" id="GO:0005096">
    <property type="term" value="F:GTPase activator activity"/>
    <property type="evidence" value="ECO:0007669"/>
    <property type="project" value="UniProtKB-KW"/>
</dbReference>
<dbReference type="GO" id="GO:0048471">
    <property type="term" value="C:perinuclear region of cytoplasm"/>
    <property type="evidence" value="ECO:0007669"/>
    <property type="project" value="TreeGrafter"/>
</dbReference>
<dbReference type="GO" id="GO:0005829">
    <property type="term" value="C:cytosol"/>
    <property type="evidence" value="ECO:0007669"/>
    <property type="project" value="TreeGrafter"/>
</dbReference>
<dbReference type="PANTHER" id="PTHR24113">
    <property type="entry name" value="RAN GTPASE-ACTIVATING PROTEIN 1"/>
    <property type="match status" value="1"/>
</dbReference>
<dbReference type="KEGG" id="spar:SPRG_15731"/>
<dbReference type="GO" id="GO:0006913">
    <property type="term" value="P:nucleocytoplasmic transport"/>
    <property type="evidence" value="ECO:0007669"/>
    <property type="project" value="TreeGrafter"/>
</dbReference>
<dbReference type="InterPro" id="IPR032675">
    <property type="entry name" value="LRR_dom_sf"/>
</dbReference>
<dbReference type="OrthoDB" id="10548230at2759"/>
<dbReference type="Proteomes" id="UP000030745">
    <property type="component" value="Unassembled WGS sequence"/>
</dbReference>
<dbReference type="GO" id="GO:0005634">
    <property type="term" value="C:nucleus"/>
    <property type="evidence" value="ECO:0007669"/>
    <property type="project" value="TreeGrafter"/>
</dbReference>
<accession>A0A067BXM3</accession>
<gene>
    <name evidence="4" type="ORF">SPRG_15731</name>
</gene>
<evidence type="ECO:0000256" key="3">
    <source>
        <dbReference type="ARBA" id="ARBA00022737"/>
    </source>
</evidence>
<keyword evidence="5" id="KW-1185">Reference proteome</keyword>
<reference evidence="4 5" key="1">
    <citation type="journal article" date="2013" name="PLoS Genet.">
        <title>Distinctive expansion of potential virulence genes in the genome of the oomycete fish pathogen Saprolegnia parasitica.</title>
        <authorList>
            <person name="Jiang R.H."/>
            <person name="de Bruijn I."/>
            <person name="Haas B.J."/>
            <person name="Belmonte R."/>
            <person name="Lobach L."/>
            <person name="Christie J."/>
            <person name="van den Ackerveken G."/>
            <person name="Bottin A."/>
            <person name="Bulone V."/>
            <person name="Diaz-Moreno S.M."/>
            <person name="Dumas B."/>
            <person name="Fan L."/>
            <person name="Gaulin E."/>
            <person name="Govers F."/>
            <person name="Grenville-Briggs L.J."/>
            <person name="Horner N.R."/>
            <person name="Levin J.Z."/>
            <person name="Mammella M."/>
            <person name="Meijer H.J."/>
            <person name="Morris P."/>
            <person name="Nusbaum C."/>
            <person name="Oome S."/>
            <person name="Phillips A.J."/>
            <person name="van Rooyen D."/>
            <person name="Rzeszutek E."/>
            <person name="Saraiva M."/>
            <person name="Secombes C.J."/>
            <person name="Seidl M.F."/>
            <person name="Snel B."/>
            <person name="Stassen J.H."/>
            <person name="Sykes S."/>
            <person name="Tripathy S."/>
            <person name="van den Berg H."/>
            <person name="Vega-Arreguin J.C."/>
            <person name="Wawra S."/>
            <person name="Young S.K."/>
            <person name="Zeng Q."/>
            <person name="Dieguez-Uribeondo J."/>
            <person name="Russ C."/>
            <person name="Tyler B.M."/>
            <person name="van West P."/>
        </authorList>
    </citation>
    <scope>NUCLEOTIDE SEQUENCE [LARGE SCALE GENOMIC DNA]</scope>
    <source>
        <strain evidence="4 5">CBS 223.65</strain>
    </source>
</reference>
<keyword evidence="2" id="KW-0433">Leucine-rich repeat</keyword>
<evidence type="ECO:0000256" key="1">
    <source>
        <dbReference type="ARBA" id="ARBA00022468"/>
    </source>
</evidence>
<dbReference type="Gene3D" id="3.80.10.10">
    <property type="entry name" value="Ribonuclease Inhibitor"/>
    <property type="match status" value="1"/>
</dbReference>
<keyword evidence="3" id="KW-0677">Repeat</keyword>
<dbReference type="AlphaFoldDB" id="A0A067BXM3"/>
<dbReference type="GO" id="GO:0031267">
    <property type="term" value="F:small GTPase binding"/>
    <property type="evidence" value="ECO:0007669"/>
    <property type="project" value="TreeGrafter"/>
</dbReference>
<evidence type="ECO:0000313" key="4">
    <source>
        <dbReference type="EMBL" id="KDO19066.1"/>
    </source>
</evidence>
<protein>
    <recommendedName>
        <fullName evidence="6">F-box domain-containing protein</fullName>
    </recommendedName>
</protein>
<evidence type="ECO:0000313" key="5">
    <source>
        <dbReference type="Proteomes" id="UP000030745"/>
    </source>
</evidence>
<sequence>MSFDARVVQHYEVDPVSIAAYAISTPFAPRVSVSVGNMAQWTRYVNAIAHLVTSVELDPMPGLDDPIQAAALRDALVACPRLRKLCVRYSDWGDAMGIVASIDCILRAAPSMSRVCHIDIKGSVTVHSLAASSVHSLVQWIEAGEATHLRLHHVNVAIDEGGRDGVGAALASAISRSTTLQTVDLKNVTFFNTQGLVGQPLPATTREFHWASNDDAPRLPTAATLTRHLGASLALASRLVVLRLAGNNTLCPTTLVAELAAVLPHMQHLGSLHLKGNSLQGVDVSPLMAVLPSLPALETLRIKMARLDDAGARALASVLPHCTLLCQLLVQGGAYNEASSEALLTATASMPALDYLEMDVATDCNEGWMQRLSPLLATCATTTACMVLHSVNVSSSACAALASALIDAGLREVSPGGQSYRVGVPTCSDEAKEQSSCISLKNRNLLLM</sequence>
<keyword evidence="1" id="KW-0343">GTPase activation</keyword>
<dbReference type="EMBL" id="KK583373">
    <property type="protein sequence ID" value="KDO19066.1"/>
    <property type="molecule type" value="Genomic_DNA"/>
</dbReference>
<evidence type="ECO:0000256" key="2">
    <source>
        <dbReference type="ARBA" id="ARBA00022614"/>
    </source>
</evidence>
<dbReference type="RefSeq" id="XP_012210222.1">
    <property type="nucleotide sequence ID" value="XM_012354832.1"/>
</dbReference>
<name>A0A067BXM3_SAPPC</name>
<dbReference type="InterPro" id="IPR027038">
    <property type="entry name" value="RanGap"/>
</dbReference>
<proteinExistence type="predicted"/>
<dbReference type="SUPFAM" id="SSF52047">
    <property type="entry name" value="RNI-like"/>
    <property type="match status" value="1"/>
</dbReference>
<dbReference type="PANTHER" id="PTHR24113:SF12">
    <property type="entry name" value="RAN GTPASE-ACTIVATING PROTEIN 1"/>
    <property type="match status" value="1"/>
</dbReference>